<dbReference type="Proteomes" id="UP001188597">
    <property type="component" value="Unassembled WGS sequence"/>
</dbReference>
<dbReference type="EMBL" id="JAVXUP010000686">
    <property type="protein sequence ID" value="KAK3022911.1"/>
    <property type="molecule type" value="Genomic_DNA"/>
</dbReference>
<evidence type="ECO:0000256" key="1">
    <source>
        <dbReference type="ARBA" id="ARBA00022737"/>
    </source>
</evidence>
<feature type="repeat" description="RCC1" evidence="2">
    <location>
        <begin position="340"/>
        <end position="401"/>
    </location>
</feature>
<dbReference type="PANTHER" id="PTHR22870:SF466">
    <property type="entry name" value="ANKYRIN REPEAT-CONTAINING PROTEIN"/>
    <property type="match status" value="1"/>
</dbReference>
<protein>
    <recommendedName>
        <fullName evidence="5">Ultraviolet-B receptor UVR8</fullName>
    </recommendedName>
</protein>
<keyword evidence="4" id="KW-1185">Reference proteome</keyword>
<feature type="non-terminal residue" evidence="3">
    <location>
        <position position="428"/>
    </location>
</feature>
<dbReference type="Pfam" id="PF00415">
    <property type="entry name" value="RCC1"/>
    <property type="match status" value="4"/>
</dbReference>
<dbReference type="AlphaFoldDB" id="A0AA88W899"/>
<sequence length="428" mass="45654">AKRFSNRTLKGESFSTKRKQGSLEAEIGVRSMEANERVNEKYTNKKCGAGEQVQRASSAPVTLKTTTSLSSSLLFPPLQQNPSPSSPAVALTPLPSLPLCGCSNEFLIVAGGRVLTWGRGTSGQLGHGDMVNSLNPKPVDALQSFVITHGSAGWNHSGFVSDTGCLFTCGDGSFGQLGHGDYSSRCSPVNVLYFSSRHVEQIVCGMRHSLALLKGNVEDHVYGFGSGKRGQLGTSRDRIQSISLPQITLGLEDNKIASISANGIIVQHYLVRPKDFYQFDINSLPLYASALLISDGHLYIWGRGFGSTTDVYCPHRASVSLTFTQAALGWNHALLLTGDGTVFMLGGNHHGGLSNPQKTILVKHTAEQSNEALVGRIPNLDGIKVLQVAAGAEHSALVTGKNGVIMTWGWGEHGQLGLGNSDDQTSPQ</sequence>
<accession>A0AA88W899</accession>
<evidence type="ECO:0000313" key="3">
    <source>
        <dbReference type="EMBL" id="KAK3022911.1"/>
    </source>
</evidence>
<dbReference type="InterPro" id="IPR009091">
    <property type="entry name" value="RCC1/BLIP-II"/>
</dbReference>
<gene>
    <name evidence="3" type="ORF">RJ639_046455</name>
</gene>
<feature type="repeat" description="RCC1" evidence="2">
    <location>
        <begin position="164"/>
        <end position="215"/>
    </location>
</feature>
<dbReference type="Pfam" id="PF13540">
    <property type="entry name" value="RCC1_2"/>
    <property type="match status" value="1"/>
</dbReference>
<dbReference type="SUPFAM" id="SSF50985">
    <property type="entry name" value="RCC1/BLIP-II"/>
    <property type="match status" value="2"/>
</dbReference>
<dbReference type="PRINTS" id="PR00633">
    <property type="entry name" value="RCCNDNSATION"/>
</dbReference>
<dbReference type="InterPro" id="IPR000408">
    <property type="entry name" value="Reg_chr_condens"/>
</dbReference>
<comment type="caution">
    <text evidence="3">The sequence shown here is derived from an EMBL/GenBank/DDBJ whole genome shotgun (WGS) entry which is preliminary data.</text>
</comment>
<evidence type="ECO:0000313" key="4">
    <source>
        <dbReference type="Proteomes" id="UP001188597"/>
    </source>
</evidence>
<feature type="repeat" description="RCC1" evidence="2">
    <location>
        <begin position="112"/>
        <end position="163"/>
    </location>
</feature>
<dbReference type="InterPro" id="IPR051210">
    <property type="entry name" value="Ub_ligase/GEF_domain"/>
</dbReference>
<dbReference type="PROSITE" id="PS50012">
    <property type="entry name" value="RCC1_3"/>
    <property type="match status" value="4"/>
</dbReference>
<organism evidence="3 4">
    <name type="scientific">Escallonia herrerae</name>
    <dbReference type="NCBI Taxonomy" id="1293975"/>
    <lineage>
        <taxon>Eukaryota</taxon>
        <taxon>Viridiplantae</taxon>
        <taxon>Streptophyta</taxon>
        <taxon>Embryophyta</taxon>
        <taxon>Tracheophyta</taxon>
        <taxon>Spermatophyta</taxon>
        <taxon>Magnoliopsida</taxon>
        <taxon>eudicotyledons</taxon>
        <taxon>Gunneridae</taxon>
        <taxon>Pentapetalae</taxon>
        <taxon>asterids</taxon>
        <taxon>campanulids</taxon>
        <taxon>Escalloniales</taxon>
        <taxon>Escalloniaceae</taxon>
        <taxon>Escallonia</taxon>
    </lineage>
</organism>
<feature type="non-terminal residue" evidence="3">
    <location>
        <position position="1"/>
    </location>
</feature>
<evidence type="ECO:0008006" key="5">
    <source>
        <dbReference type="Google" id="ProtNLM"/>
    </source>
</evidence>
<proteinExistence type="predicted"/>
<reference evidence="3" key="1">
    <citation type="submission" date="2022-12" db="EMBL/GenBank/DDBJ databases">
        <title>Draft genome assemblies for two species of Escallonia (Escalloniales).</title>
        <authorList>
            <person name="Chanderbali A."/>
            <person name="Dervinis C."/>
            <person name="Anghel I."/>
            <person name="Soltis D."/>
            <person name="Soltis P."/>
            <person name="Zapata F."/>
        </authorList>
    </citation>
    <scope>NUCLEOTIDE SEQUENCE</scope>
    <source>
        <strain evidence="3">UCBG64.0493</strain>
        <tissue evidence="3">Leaf</tissue>
    </source>
</reference>
<dbReference type="PANTHER" id="PTHR22870">
    <property type="entry name" value="REGULATOR OF CHROMOSOME CONDENSATION"/>
    <property type="match status" value="1"/>
</dbReference>
<keyword evidence="1" id="KW-0677">Repeat</keyword>
<name>A0AA88W899_9ASTE</name>
<evidence type="ECO:0000256" key="2">
    <source>
        <dbReference type="PROSITE-ProRule" id="PRU00235"/>
    </source>
</evidence>
<dbReference type="Gene3D" id="2.130.10.30">
    <property type="entry name" value="Regulator of chromosome condensation 1/beta-lactamase-inhibitor protein II"/>
    <property type="match status" value="2"/>
</dbReference>
<feature type="repeat" description="RCC1" evidence="2">
    <location>
        <begin position="403"/>
        <end position="428"/>
    </location>
</feature>